<dbReference type="Proteomes" id="UP001482620">
    <property type="component" value="Unassembled WGS sequence"/>
</dbReference>
<feature type="region of interest" description="Disordered" evidence="1">
    <location>
        <begin position="98"/>
        <end position="119"/>
    </location>
</feature>
<comment type="caution">
    <text evidence="2">The sequence shown here is derived from an EMBL/GenBank/DDBJ whole genome shotgun (WGS) entry which is preliminary data.</text>
</comment>
<accession>A0ABV0SY05</accession>
<reference evidence="2 3" key="1">
    <citation type="submission" date="2021-06" db="EMBL/GenBank/DDBJ databases">
        <authorList>
            <person name="Palmer J.M."/>
        </authorList>
    </citation>
    <scope>NUCLEOTIDE SEQUENCE [LARGE SCALE GENOMIC DNA]</scope>
    <source>
        <strain evidence="3">if_2019</strain>
        <tissue evidence="2">Muscle</tissue>
    </source>
</reference>
<keyword evidence="3" id="KW-1185">Reference proteome</keyword>
<protein>
    <submittedName>
        <fullName evidence="2">Uncharacterized protein</fullName>
    </submittedName>
</protein>
<feature type="region of interest" description="Disordered" evidence="1">
    <location>
        <begin position="1"/>
        <end position="31"/>
    </location>
</feature>
<dbReference type="EMBL" id="JAHRIQ010012634">
    <property type="protein sequence ID" value="MEQ2224996.1"/>
    <property type="molecule type" value="Genomic_DNA"/>
</dbReference>
<evidence type="ECO:0000313" key="3">
    <source>
        <dbReference type="Proteomes" id="UP001482620"/>
    </source>
</evidence>
<organism evidence="2 3">
    <name type="scientific">Ilyodon furcidens</name>
    <name type="common">goldbreast splitfin</name>
    <dbReference type="NCBI Taxonomy" id="33524"/>
    <lineage>
        <taxon>Eukaryota</taxon>
        <taxon>Metazoa</taxon>
        <taxon>Chordata</taxon>
        <taxon>Craniata</taxon>
        <taxon>Vertebrata</taxon>
        <taxon>Euteleostomi</taxon>
        <taxon>Actinopterygii</taxon>
        <taxon>Neopterygii</taxon>
        <taxon>Teleostei</taxon>
        <taxon>Neoteleostei</taxon>
        <taxon>Acanthomorphata</taxon>
        <taxon>Ovalentaria</taxon>
        <taxon>Atherinomorphae</taxon>
        <taxon>Cyprinodontiformes</taxon>
        <taxon>Goodeidae</taxon>
        <taxon>Ilyodon</taxon>
    </lineage>
</organism>
<evidence type="ECO:0000256" key="1">
    <source>
        <dbReference type="SAM" id="MobiDB-lite"/>
    </source>
</evidence>
<evidence type="ECO:0000313" key="2">
    <source>
        <dbReference type="EMBL" id="MEQ2224996.1"/>
    </source>
</evidence>
<sequence length="119" mass="13000">MKRREGNLAGSQNQVFCDGDGKKEKEEDVKGLGRHDNIKLKLAEATESEEKQKEGDGVQVDNKLNIRSAALPASLSICQEMRAEQQAAKTHRRLLGKIFPPENQTGGEKLSCSHVGADA</sequence>
<proteinExistence type="predicted"/>
<name>A0ABV0SY05_9TELE</name>
<gene>
    <name evidence="2" type="ORF">ILYODFUR_013059</name>
</gene>
<feature type="compositionally biased region" description="Basic and acidic residues" evidence="1">
    <location>
        <begin position="19"/>
        <end position="31"/>
    </location>
</feature>